<dbReference type="InterPro" id="IPR027417">
    <property type="entry name" value="P-loop_NTPase"/>
</dbReference>
<dbReference type="KEGG" id="ccos:Pan44_40630"/>
<dbReference type="PANTHER" id="PTHR23073">
    <property type="entry name" value="26S PROTEASOME REGULATORY SUBUNIT"/>
    <property type="match status" value="1"/>
</dbReference>
<dbReference type="InParanoid" id="A0A517SIP5"/>
<comment type="similarity">
    <text evidence="1">Belongs to the AAA ATPase family.</text>
</comment>
<dbReference type="Proteomes" id="UP000315700">
    <property type="component" value="Chromosome"/>
</dbReference>
<protein>
    <submittedName>
        <fullName evidence="5">ATP-dependent zinc metalloprotease FtsH 2</fullName>
        <ecNumber evidence="5">3.4.24.-</ecNumber>
    </submittedName>
</protein>
<dbReference type="CDD" id="cd19481">
    <property type="entry name" value="RecA-like_protease"/>
    <property type="match status" value="1"/>
</dbReference>
<dbReference type="RefSeq" id="WP_145032719.1">
    <property type="nucleotide sequence ID" value="NZ_CP036271.1"/>
</dbReference>
<keyword evidence="5" id="KW-0378">Hydrolase</keyword>
<keyword evidence="5" id="KW-0482">Metalloprotease</keyword>
<keyword evidence="6" id="KW-1185">Reference proteome</keyword>
<reference evidence="5 6" key="1">
    <citation type="submission" date="2019-02" db="EMBL/GenBank/DDBJ databases">
        <title>Deep-cultivation of Planctomycetes and their phenomic and genomic characterization uncovers novel biology.</title>
        <authorList>
            <person name="Wiegand S."/>
            <person name="Jogler M."/>
            <person name="Boedeker C."/>
            <person name="Pinto D."/>
            <person name="Vollmers J."/>
            <person name="Rivas-Marin E."/>
            <person name="Kohn T."/>
            <person name="Peeters S.H."/>
            <person name="Heuer A."/>
            <person name="Rast P."/>
            <person name="Oberbeckmann S."/>
            <person name="Bunk B."/>
            <person name="Jeske O."/>
            <person name="Meyerdierks A."/>
            <person name="Storesund J.E."/>
            <person name="Kallscheuer N."/>
            <person name="Luecker S."/>
            <person name="Lage O.M."/>
            <person name="Pohl T."/>
            <person name="Merkel B.J."/>
            <person name="Hornburger P."/>
            <person name="Mueller R.-W."/>
            <person name="Bruemmer F."/>
            <person name="Labrenz M."/>
            <person name="Spormann A.M."/>
            <person name="Op den Camp H."/>
            <person name="Overmann J."/>
            <person name="Amann R."/>
            <person name="Jetten M.S.M."/>
            <person name="Mascher T."/>
            <person name="Medema M.H."/>
            <person name="Devos D.P."/>
            <person name="Kaster A.-K."/>
            <person name="Ovreas L."/>
            <person name="Rohde M."/>
            <person name="Galperin M.Y."/>
            <person name="Jogler C."/>
        </authorList>
    </citation>
    <scope>NUCLEOTIDE SEQUENCE [LARGE SCALE GENOMIC DNA]</scope>
    <source>
        <strain evidence="5 6">Pan44</strain>
    </source>
</reference>
<evidence type="ECO:0000256" key="1">
    <source>
        <dbReference type="ARBA" id="ARBA00006914"/>
    </source>
</evidence>
<evidence type="ECO:0000259" key="4">
    <source>
        <dbReference type="SMART" id="SM00382"/>
    </source>
</evidence>
<dbReference type="OrthoDB" id="9806903at2"/>
<dbReference type="InterPro" id="IPR050221">
    <property type="entry name" value="26S_Proteasome_ATPase"/>
</dbReference>
<name>A0A517SIP5_9PLAN</name>
<evidence type="ECO:0000313" key="5">
    <source>
        <dbReference type="EMBL" id="QDT56014.1"/>
    </source>
</evidence>
<proteinExistence type="inferred from homology"/>
<dbReference type="SUPFAM" id="SSF52540">
    <property type="entry name" value="P-loop containing nucleoside triphosphate hydrolases"/>
    <property type="match status" value="1"/>
</dbReference>
<dbReference type="SMART" id="SM00382">
    <property type="entry name" value="AAA"/>
    <property type="match status" value="1"/>
</dbReference>
<organism evidence="5 6">
    <name type="scientific">Caulifigura coniformis</name>
    <dbReference type="NCBI Taxonomy" id="2527983"/>
    <lineage>
        <taxon>Bacteria</taxon>
        <taxon>Pseudomonadati</taxon>
        <taxon>Planctomycetota</taxon>
        <taxon>Planctomycetia</taxon>
        <taxon>Planctomycetales</taxon>
        <taxon>Planctomycetaceae</taxon>
        <taxon>Caulifigura</taxon>
    </lineage>
</organism>
<dbReference type="GO" id="GO:0005524">
    <property type="term" value="F:ATP binding"/>
    <property type="evidence" value="ECO:0007669"/>
    <property type="project" value="UniProtKB-KW"/>
</dbReference>
<dbReference type="InterPro" id="IPR003593">
    <property type="entry name" value="AAA+_ATPase"/>
</dbReference>
<dbReference type="EMBL" id="CP036271">
    <property type="protein sequence ID" value="QDT56014.1"/>
    <property type="molecule type" value="Genomic_DNA"/>
</dbReference>
<evidence type="ECO:0000313" key="6">
    <source>
        <dbReference type="Proteomes" id="UP000315700"/>
    </source>
</evidence>
<accession>A0A517SIP5</accession>
<dbReference type="GO" id="GO:0008237">
    <property type="term" value="F:metallopeptidase activity"/>
    <property type="evidence" value="ECO:0007669"/>
    <property type="project" value="UniProtKB-KW"/>
</dbReference>
<gene>
    <name evidence="5" type="primary">ftsH2_2</name>
    <name evidence="5" type="ORF">Pan44_40630</name>
</gene>
<dbReference type="AlphaFoldDB" id="A0A517SIP5"/>
<feature type="domain" description="AAA+ ATPase" evidence="4">
    <location>
        <begin position="120"/>
        <end position="252"/>
    </location>
</feature>
<keyword evidence="2" id="KW-0547">Nucleotide-binding</keyword>
<keyword evidence="5" id="KW-0645">Protease</keyword>
<evidence type="ECO:0000256" key="2">
    <source>
        <dbReference type="ARBA" id="ARBA00022741"/>
    </source>
</evidence>
<dbReference type="Gene3D" id="3.40.50.300">
    <property type="entry name" value="P-loop containing nucleotide triphosphate hydrolases"/>
    <property type="match status" value="1"/>
</dbReference>
<dbReference type="GO" id="GO:0006508">
    <property type="term" value="P:proteolysis"/>
    <property type="evidence" value="ECO:0007669"/>
    <property type="project" value="UniProtKB-KW"/>
</dbReference>
<dbReference type="EC" id="3.4.24.-" evidence="5"/>
<dbReference type="Pfam" id="PF00004">
    <property type="entry name" value="AAA"/>
    <property type="match status" value="1"/>
</dbReference>
<keyword evidence="3" id="KW-0067">ATP-binding</keyword>
<dbReference type="InterPro" id="IPR003959">
    <property type="entry name" value="ATPase_AAA_core"/>
</dbReference>
<sequence>MPTTRELTELFRAIAENDNQQASAIASRICRSEETKGHRSLARTLRGALAAGELKGPFPSPQPSEPFSNGSALLSTALLRLDSGCPISSITLEPTLRDELETIIGEWSGRDKLQRYGLQPRSKLLFYGPPGCGKSMTARAIATELAMPVYMARFDALIGAYLGQTAIHLRQIFDFVERTPCVLLLDELDALGKQRGNPLDVGELDRIVIALMQELEHSRPLGLIIATSNLASHLDAALWRRFDLALHFNAPTKERLDSFLKDRAAQLGVQLSRPDLRQALKAKSFSEAEAALLVAVRRHILGGS</sequence>
<dbReference type="GO" id="GO:0016887">
    <property type="term" value="F:ATP hydrolysis activity"/>
    <property type="evidence" value="ECO:0007669"/>
    <property type="project" value="InterPro"/>
</dbReference>
<evidence type="ECO:0000256" key="3">
    <source>
        <dbReference type="ARBA" id="ARBA00022840"/>
    </source>
</evidence>